<gene>
    <name evidence="2" type="ORF">NZD86_14155</name>
</gene>
<feature type="region of interest" description="Disordered" evidence="1">
    <location>
        <begin position="101"/>
        <end position="133"/>
    </location>
</feature>
<evidence type="ECO:0000313" key="2">
    <source>
        <dbReference type="EMBL" id="WAH35440.1"/>
    </source>
</evidence>
<accession>A0ABY6YY54</accession>
<dbReference type="RefSeq" id="WP_268042693.1">
    <property type="nucleotide sequence ID" value="NZ_CP104064.1"/>
</dbReference>
<dbReference type="Proteomes" id="UP001164803">
    <property type="component" value="Chromosome"/>
</dbReference>
<proteinExistence type="predicted"/>
<feature type="compositionally biased region" description="Polar residues" evidence="1">
    <location>
        <begin position="8"/>
        <end position="23"/>
    </location>
</feature>
<evidence type="ECO:0008006" key="4">
    <source>
        <dbReference type="Google" id="ProtNLM"/>
    </source>
</evidence>
<keyword evidence="3" id="KW-1185">Reference proteome</keyword>
<feature type="region of interest" description="Disordered" evidence="1">
    <location>
        <begin position="1"/>
        <end position="48"/>
    </location>
</feature>
<dbReference type="EMBL" id="CP104064">
    <property type="protein sequence ID" value="WAH35440.1"/>
    <property type="molecule type" value="Genomic_DNA"/>
</dbReference>
<feature type="compositionally biased region" description="Polar residues" evidence="1">
    <location>
        <begin position="189"/>
        <end position="208"/>
    </location>
</feature>
<feature type="compositionally biased region" description="Polar residues" evidence="1">
    <location>
        <begin position="120"/>
        <end position="133"/>
    </location>
</feature>
<evidence type="ECO:0000256" key="1">
    <source>
        <dbReference type="SAM" id="MobiDB-lite"/>
    </source>
</evidence>
<feature type="compositionally biased region" description="Polar residues" evidence="1">
    <location>
        <begin position="102"/>
        <end position="112"/>
    </location>
</feature>
<sequence length="450" mass="48383">MDSGQIPHISSVTDRLSQLSRTSPVGRGVGEGHQSEPATSSTSGRVDQTAKTVHMTAEQLFALEQHVPIQILQNPQLLKAEWAWKLLVLQELTKDDIFKSSEAANPSPSVESGASEASKGPSQGNPYGTRNADSVNDVSKVVAQHGRDSATGPISVREHVMPSNATHQTASTGQAQVAGNVDRTLVQSLESQSQTEHASNQQQFQNAPENRMPGNAARAVDGQQVRNSGSQASPGAATTNQAAAGSSEMTHPQMNQAELAVRQLWTILTASSAQAHRTSGQIQMNFKPDPPVLPFSSMNQDTIALAHDKSDAQRLENWVVQDRLVSSVLDNPYERQGAGLFFTSAAPPTGNESPQTAVKWTAQRQTRVGTGGKLIHRVRFDLEVSGRPLTCIVTASRPQLLVHFVTDDRKLLTHLERGESVVTAPLKAAGWELIGWTAGQPTTDEMEGKE</sequence>
<feature type="compositionally biased region" description="Polar residues" evidence="1">
    <location>
        <begin position="36"/>
        <end position="48"/>
    </location>
</feature>
<protein>
    <recommendedName>
        <fullName evidence="4">Hook-length control protein FliK</fullName>
    </recommendedName>
</protein>
<name>A0ABY6YY54_9BACL</name>
<feature type="compositionally biased region" description="Polar residues" evidence="1">
    <location>
        <begin position="224"/>
        <end position="251"/>
    </location>
</feature>
<feature type="region of interest" description="Disordered" evidence="1">
    <location>
        <begin position="189"/>
        <end position="251"/>
    </location>
</feature>
<organism evidence="2 3">
    <name type="scientific">Alicyclobacillus dauci</name>
    <dbReference type="NCBI Taxonomy" id="1475485"/>
    <lineage>
        <taxon>Bacteria</taxon>
        <taxon>Bacillati</taxon>
        <taxon>Bacillota</taxon>
        <taxon>Bacilli</taxon>
        <taxon>Bacillales</taxon>
        <taxon>Alicyclobacillaceae</taxon>
        <taxon>Alicyclobacillus</taxon>
    </lineage>
</organism>
<evidence type="ECO:0000313" key="3">
    <source>
        <dbReference type="Proteomes" id="UP001164803"/>
    </source>
</evidence>
<reference evidence="2" key="1">
    <citation type="submission" date="2022-08" db="EMBL/GenBank/DDBJ databases">
        <title>Alicyclobacillus dauci DSM2870, complete genome.</title>
        <authorList>
            <person name="Wang Q."/>
            <person name="Cai R."/>
            <person name="Wang Z."/>
        </authorList>
    </citation>
    <scope>NUCLEOTIDE SEQUENCE</scope>
    <source>
        <strain evidence="2">DSM 28700</strain>
    </source>
</reference>